<comment type="caution">
    <text evidence="2">The sequence shown here is derived from an EMBL/GenBank/DDBJ whole genome shotgun (WGS) entry which is preliminary data.</text>
</comment>
<keyword evidence="1" id="KW-0472">Membrane</keyword>
<dbReference type="Gene3D" id="3.40.50.1820">
    <property type="entry name" value="alpha/beta hydrolase"/>
    <property type="match status" value="1"/>
</dbReference>
<keyword evidence="1" id="KW-0812">Transmembrane</keyword>
<dbReference type="EMBL" id="MWWS01000005">
    <property type="protein sequence ID" value="OZG49176.1"/>
    <property type="molecule type" value="Genomic_DNA"/>
</dbReference>
<reference evidence="2 3" key="1">
    <citation type="journal article" date="2017" name="BMC Genomics">
        <title>Comparative genomic and phylogenomic analyses of the Bifidobacteriaceae family.</title>
        <authorList>
            <person name="Lugli G.A."/>
            <person name="Milani C."/>
            <person name="Turroni F."/>
            <person name="Duranti S."/>
            <person name="Mancabelli L."/>
            <person name="Mangifesta M."/>
            <person name="Ferrario C."/>
            <person name="Modesto M."/>
            <person name="Mattarelli P."/>
            <person name="Jiri K."/>
            <person name="van Sinderen D."/>
            <person name="Ventura M."/>
        </authorList>
    </citation>
    <scope>NUCLEOTIDE SEQUENCE [LARGE SCALE GENOMIC DNA]</scope>
    <source>
        <strain evidence="2 3">DSM 22924</strain>
    </source>
</reference>
<organism evidence="2 3">
    <name type="scientific">Bombiscardovia coagulans</name>
    <dbReference type="NCBI Taxonomy" id="686666"/>
    <lineage>
        <taxon>Bacteria</taxon>
        <taxon>Bacillati</taxon>
        <taxon>Actinomycetota</taxon>
        <taxon>Actinomycetes</taxon>
        <taxon>Bifidobacteriales</taxon>
        <taxon>Bifidobacteriaceae</taxon>
        <taxon>Bombiscardovia</taxon>
    </lineage>
</organism>
<evidence type="ECO:0000313" key="3">
    <source>
        <dbReference type="Proteomes" id="UP000216004"/>
    </source>
</evidence>
<keyword evidence="1" id="KW-1133">Transmembrane helix</keyword>
<keyword evidence="2" id="KW-0378">Hydrolase</keyword>
<name>A0A261ER68_9BIFI</name>
<protein>
    <submittedName>
        <fullName evidence="2">Alpha/beta hydrolase</fullName>
    </submittedName>
</protein>
<dbReference type="InterPro" id="IPR029058">
    <property type="entry name" value="AB_hydrolase_fold"/>
</dbReference>
<dbReference type="SUPFAM" id="SSF53474">
    <property type="entry name" value="alpha/beta-Hydrolases"/>
    <property type="match status" value="1"/>
</dbReference>
<dbReference type="InterPro" id="IPR010315">
    <property type="entry name" value="DUF915_hydro-like"/>
</dbReference>
<dbReference type="OrthoDB" id="503948at2"/>
<dbReference type="GO" id="GO:0016787">
    <property type="term" value="F:hydrolase activity"/>
    <property type="evidence" value="ECO:0007669"/>
    <property type="project" value="UniProtKB-KW"/>
</dbReference>
<dbReference type="RefSeq" id="WP_094723006.1">
    <property type="nucleotide sequence ID" value="NZ_MWWS01000005.1"/>
</dbReference>
<gene>
    <name evidence="2" type="ORF">BOCO_0985</name>
</gene>
<dbReference type="AlphaFoldDB" id="A0A261ER68"/>
<sequence>MGRPKNVKHRVAIQLVLTFTVILSIITLLSSFSKHTVLQQKQEHSQGRVYLQEKVPTFFLHGWNGSYKSETSMVSAAIDAGVTKWVLRVDVDGNGEARLLNDIPVDATNPLIEVSFLDNTNSDYQRCASWFKSAILAVRKHYIFNEYNVVAHSMGNMVLMNYLKDYSGDSSLPRLRKQVDLAGNFNGIIGWDDEPHQMKFQKDGSPLPQTSEFTNILPLRSSYPYHQVDILNVYGDIGDGSQSDGNVTNASSKALHYIVVDRAKSYKELLIRGNEGQHSNLHESNQVCIAIIQFIWGKQ</sequence>
<evidence type="ECO:0000313" key="2">
    <source>
        <dbReference type="EMBL" id="OZG49176.1"/>
    </source>
</evidence>
<proteinExistence type="predicted"/>
<dbReference type="Proteomes" id="UP000216004">
    <property type="component" value="Unassembled WGS sequence"/>
</dbReference>
<feature type="transmembrane region" description="Helical" evidence="1">
    <location>
        <begin position="12"/>
        <end position="32"/>
    </location>
</feature>
<accession>A0A261ER68</accession>
<evidence type="ECO:0000256" key="1">
    <source>
        <dbReference type="SAM" id="Phobius"/>
    </source>
</evidence>
<dbReference type="Pfam" id="PF06028">
    <property type="entry name" value="DUF915"/>
    <property type="match status" value="1"/>
</dbReference>
<keyword evidence="3" id="KW-1185">Reference proteome</keyword>